<dbReference type="AlphaFoldDB" id="A0A4P6M8K1"/>
<protein>
    <submittedName>
        <fullName evidence="1">Uncharacterized protein</fullName>
    </submittedName>
</protein>
<evidence type="ECO:0000313" key="2">
    <source>
        <dbReference type="Proteomes" id="UP000289794"/>
    </source>
</evidence>
<dbReference type="Proteomes" id="UP000289794">
    <property type="component" value="Chromosome"/>
</dbReference>
<gene>
    <name evidence="1" type="ORF">PMF13cell1_05501</name>
</gene>
<dbReference type="EMBL" id="CP035945">
    <property type="protein sequence ID" value="QBE99907.1"/>
    <property type="molecule type" value="Genomic_DNA"/>
</dbReference>
<proteinExistence type="predicted"/>
<organism evidence="1 2">
    <name type="scientific">Blautia producta</name>
    <dbReference type="NCBI Taxonomy" id="33035"/>
    <lineage>
        <taxon>Bacteria</taxon>
        <taxon>Bacillati</taxon>
        <taxon>Bacillota</taxon>
        <taxon>Clostridia</taxon>
        <taxon>Lachnospirales</taxon>
        <taxon>Lachnospiraceae</taxon>
        <taxon>Blautia</taxon>
    </lineage>
</organism>
<dbReference type="RefSeq" id="WP_130182819.1">
    <property type="nucleotide sequence ID" value="NZ_CP035945.1"/>
</dbReference>
<sequence length="149" mass="17579">MIGLKYEYEVEEFEMCGVRYLPDFYIPSLDRWFEIKAKPLSEYEMMKCEEFCFNKDNGNIKFSVLVGSPEAVKIDNFSGIMEFVWEWPSEKYPENVRFLASEELSEMEYYSRFVRGLWGVPEVTEEELIKAAIAAREARFEFGESPKVP</sequence>
<name>A0A4P6M8K1_9FIRM</name>
<dbReference type="KEGG" id="bpro:PMF13cell1_05501"/>
<evidence type="ECO:0000313" key="1">
    <source>
        <dbReference type="EMBL" id="QBE99907.1"/>
    </source>
</evidence>
<dbReference type="Gene3D" id="3.40.91.30">
    <property type="match status" value="1"/>
</dbReference>
<reference evidence="1 2" key="1">
    <citation type="submission" date="2019-01" db="EMBL/GenBank/DDBJ databases">
        <title>PMF-metabolizing Aryl O-demethylase.</title>
        <authorList>
            <person name="Kim M."/>
        </authorList>
    </citation>
    <scope>NUCLEOTIDE SEQUENCE [LARGE SCALE GENOMIC DNA]</scope>
    <source>
        <strain evidence="1 2">PMF1</strain>
    </source>
</reference>
<accession>A0A4P6M8K1</accession>